<dbReference type="EMBL" id="LSRX01000234">
    <property type="protein sequence ID" value="OLQ03530.1"/>
    <property type="molecule type" value="Genomic_DNA"/>
</dbReference>
<accession>A0A1Q9E7Z1</accession>
<keyword evidence="3" id="KW-1185">Reference proteome</keyword>
<evidence type="ECO:0000313" key="3">
    <source>
        <dbReference type="Proteomes" id="UP000186817"/>
    </source>
</evidence>
<reference evidence="2 3" key="1">
    <citation type="submission" date="2016-02" db="EMBL/GenBank/DDBJ databases">
        <title>Genome analysis of coral dinoflagellate symbionts highlights evolutionary adaptations to a symbiotic lifestyle.</title>
        <authorList>
            <person name="Aranda M."/>
            <person name="Li Y."/>
            <person name="Liew Y.J."/>
            <person name="Baumgarten S."/>
            <person name="Simakov O."/>
            <person name="Wilson M."/>
            <person name="Piel J."/>
            <person name="Ashoor H."/>
            <person name="Bougouffa S."/>
            <person name="Bajic V.B."/>
            <person name="Ryu T."/>
            <person name="Ravasi T."/>
            <person name="Bayer T."/>
            <person name="Micklem G."/>
            <person name="Kim H."/>
            <person name="Bhak J."/>
            <person name="Lajeunesse T.C."/>
            <person name="Voolstra C.R."/>
        </authorList>
    </citation>
    <scope>NUCLEOTIDE SEQUENCE [LARGE SCALE GENOMIC DNA]</scope>
    <source>
        <strain evidence="2 3">CCMP2467</strain>
    </source>
</reference>
<sequence>MCALCLCCCNRRLLHGDVTWFGSNLKFVPAWFRRKQTILAAVEHDDRALKLASAKTRADKDFVRQAVERSHGWAFRHAAATLQEDADFVIELVLRHPRALYGAAEKLLKGRSFLLRLVKETKAHWLLDMRCIPEEHRNDRDFRAWCVRLCGKGLLFTYYHLPNMLYYQRALTQNAEALRIHSSHEAALKGSAMALFGQD</sequence>
<gene>
    <name evidence="2" type="ORF">AK812_SmicGene13512</name>
</gene>
<evidence type="ECO:0000259" key="1">
    <source>
        <dbReference type="Pfam" id="PF13475"/>
    </source>
</evidence>
<organism evidence="2 3">
    <name type="scientific">Symbiodinium microadriaticum</name>
    <name type="common">Dinoflagellate</name>
    <name type="synonym">Zooxanthella microadriatica</name>
    <dbReference type="NCBI Taxonomy" id="2951"/>
    <lineage>
        <taxon>Eukaryota</taxon>
        <taxon>Sar</taxon>
        <taxon>Alveolata</taxon>
        <taxon>Dinophyceae</taxon>
        <taxon>Suessiales</taxon>
        <taxon>Symbiodiniaceae</taxon>
        <taxon>Symbiodinium</taxon>
    </lineage>
</organism>
<dbReference type="OrthoDB" id="10409354at2759"/>
<dbReference type="Pfam" id="PF13475">
    <property type="entry name" value="DUF4116"/>
    <property type="match status" value="1"/>
</dbReference>
<dbReference type="InterPro" id="IPR025197">
    <property type="entry name" value="DUF4116"/>
</dbReference>
<evidence type="ECO:0000313" key="2">
    <source>
        <dbReference type="EMBL" id="OLQ03530.1"/>
    </source>
</evidence>
<comment type="caution">
    <text evidence="2">The sequence shown here is derived from an EMBL/GenBank/DDBJ whole genome shotgun (WGS) entry which is preliminary data.</text>
</comment>
<name>A0A1Q9E7Z1_SYMMI</name>
<feature type="domain" description="DUF4116" evidence="1">
    <location>
        <begin position="36"/>
        <end position="78"/>
    </location>
</feature>
<dbReference type="Proteomes" id="UP000186817">
    <property type="component" value="Unassembled WGS sequence"/>
</dbReference>
<dbReference type="AlphaFoldDB" id="A0A1Q9E7Z1"/>
<proteinExistence type="predicted"/>
<protein>
    <recommendedName>
        <fullName evidence="1">DUF4116 domain-containing protein</fullName>
    </recommendedName>
</protein>